<reference evidence="2" key="2">
    <citation type="submission" date="2015-01" db="EMBL/GenBank/DDBJ databases">
        <title>Evolutionary Origins and Diversification of the Mycorrhizal Mutualists.</title>
        <authorList>
            <consortium name="DOE Joint Genome Institute"/>
            <consortium name="Mycorrhizal Genomics Consortium"/>
            <person name="Kohler A."/>
            <person name="Kuo A."/>
            <person name="Nagy L.G."/>
            <person name="Floudas D."/>
            <person name="Copeland A."/>
            <person name="Barry K.W."/>
            <person name="Cichocki N."/>
            <person name="Veneault-Fourrey C."/>
            <person name="LaButti K."/>
            <person name="Lindquist E.A."/>
            <person name="Lipzen A."/>
            <person name="Lundell T."/>
            <person name="Morin E."/>
            <person name="Murat C."/>
            <person name="Riley R."/>
            <person name="Ohm R."/>
            <person name="Sun H."/>
            <person name="Tunlid A."/>
            <person name="Henrissat B."/>
            <person name="Grigoriev I.V."/>
            <person name="Hibbett D.S."/>
            <person name="Martin F."/>
        </authorList>
    </citation>
    <scope>NUCLEOTIDE SEQUENCE [LARGE SCALE GENOMIC DNA]</scope>
    <source>
        <strain evidence="2">441</strain>
    </source>
</reference>
<accession>A0A0C9ZC33</accession>
<gene>
    <name evidence="1" type="ORF">PISMIDRAFT_685257</name>
</gene>
<protein>
    <submittedName>
        <fullName evidence="1">Uncharacterized protein</fullName>
    </submittedName>
</protein>
<keyword evidence="2" id="KW-1185">Reference proteome</keyword>
<dbReference type="HOGENOM" id="CLU_2997301_0_0_1"/>
<proteinExistence type="predicted"/>
<sequence length="57" mass="6865">MAMAHIHEILSQFALHSRRRRDRTANCMLQGTMDKWIPTTLRYRDFKSSDLTSWVRQ</sequence>
<dbReference type="EMBL" id="KN833826">
    <property type="protein sequence ID" value="KIK17493.1"/>
    <property type="molecule type" value="Genomic_DNA"/>
</dbReference>
<name>A0A0C9ZC33_9AGAM</name>
<dbReference type="Proteomes" id="UP000054018">
    <property type="component" value="Unassembled WGS sequence"/>
</dbReference>
<evidence type="ECO:0000313" key="2">
    <source>
        <dbReference type="Proteomes" id="UP000054018"/>
    </source>
</evidence>
<reference evidence="1 2" key="1">
    <citation type="submission" date="2014-04" db="EMBL/GenBank/DDBJ databases">
        <authorList>
            <consortium name="DOE Joint Genome Institute"/>
            <person name="Kuo A."/>
            <person name="Kohler A."/>
            <person name="Costa M.D."/>
            <person name="Nagy L.G."/>
            <person name="Floudas D."/>
            <person name="Copeland A."/>
            <person name="Barry K.W."/>
            <person name="Cichocki N."/>
            <person name="Veneault-Fourrey C."/>
            <person name="LaButti K."/>
            <person name="Lindquist E.A."/>
            <person name="Lipzen A."/>
            <person name="Lundell T."/>
            <person name="Morin E."/>
            <person name="Murat C."/>
            <person name="Sun H."/>
            <person name="Tunlid A."/>
            <person name="Henrissat B."/>
            <person name="Grigoriev I.V."/>
            <person name="Hibbett D.S."/>
            <person name="Martin F."/>
            <person name="Nordberg H.P."/>
            <person name="Cantor M.N."/>
            <person name="Hua S.X."/>
        </authorList>
    </citation>
    <scope>NUCLEOTIDE SEQUENCE [LARGE SCALE GENOMIC DNA]</scope>
    <source>
        <strain evidence="1 2">441</strain>
    </source>
</reference>
<evidence type="ECO:0000313" key="1">
    <source>
        <dbReference type="EMBL" id="KIK17493.1"/>
    </source>
</evidence>
<organism evidence="1 2">
    <name type="scientific">Pisolithus microcarpus 441</name>
    <dbReference type="NCBI Taxonomy" id="765257"/>
    <lineage>
        <taxon>Eukaryota</taxon>
        <taxon>Fungi</taxon>
        <taxon>Dikarya</taxon>
        <taxon>Basidiomycota</taxon>
        <taxon>Agaricomycotina</taxon>
        <taxon>Agaricomycetes</taxon>
        <taxon>Agaricomycetidae</taxon>
        <taxon>Boletales</taxon>
        <taxon>Sclerodermatineae</taxon>
        <taxon>Pisolithaceae</taxon>
        <taxon>Pisolithus</taxon>
    </lineage>
</organism>
<dbReference type="AlphaFoldDB" id="A0A0C9ZC33"/>